<keyword evidence="1" id="KW-0472">Membrane</keyword>
<keyword evidence="1" id="KW-0812">Transmembrane</keyword>
<dbReference type="EMBL" id="MU001504">
    <property type="protein sequence ID" value="KAF2442486.1"/>
    <property type="molecule type" value="Genomic_DNA"/>
</dbReference>
<evidence type="ECO:0000313" key="3">
    <source>
        <dbReference type="Proteomes" id="UP000799764"/>
    </source>
</evidence>
<name>A0A9P4PE72_9PLEO</name>
<evidence type="ECO:0000256" key="1">
    <source>
        <dbReference type="SAM" id="Phobius"/>
    </source>
</evidence>
<sequence>MVDHSFLPSASQIESFYKKQLFSIIINAQWRKRKIWTTFHATNDTSDASGPNQTRYYSSDDGGVYHTYAYHESGILKGFLEPPTGLDHLNESAWDISGTDISRSSAASFRAARFNFTEPMAHRALADAIASNGTSSPWADGAGWVGTWTLPVCVFPAGYNWNTQYLNTSSRYGMLPCCCGENCKDTKDFVAAANLVGFQTLLYGCEQQLQGTDIGFGSVDYGFGKKKGPARLPYFWATLGTGAKAGLATGMIVGGLLVIVLLYVCLRLRCG</sequence>
<keyword evidence="3" id="KW-1185">Reference proteome</keyword>
<protein>
    <submittedName>
        <fullName evidence="2">Uncharacterized protein</fullName>
    </submittedName>
</protein>
<evidence type="ECO:0000313" key="2">
    <source>
        <dbReference type="EMBL" id="KAF2442486.1"/>
    </source>
</evidence>
<gene>
    <name evidence="2" type="ORF">P171DRAFT_68417</name>
</gene>
<feature type="transmembrane region" description="Helical" evidence="1">
    <location>
        <begin position="245"/>
        <end position="266"/>
    </location>
</feature>
<proteinExistence type="predicted"/>
<accession>A0A9P4PE72</accession>
<dbReference type="AlphaFoldDB" id="A0A9P4PE72"/>
<organism evidence="2 3">
    <name type="scientific">Karstenula rhodostoma CBS 690.94</name>
    <dbReference type="NCBI Taxonomy" id="1392251"/>
    <lineage>
        <taxon>Eukaryota</taxon>
        <taxon>Fungi</taxon>
        <taxon>Dikarya</taxon>
        <taxon>Ascomycota</taxon>
        <taxon>Pezizomycotina</taxon>
        <taxon>Dothideomycetes</taxon>
        <taxon>Pleosporomycetidae</taxon>
        <taxon>Pleosporales</taxon>
        <taxon>Massarineae</taxon>
        <taxon>Didymosphaeriaceae</taxon>
        <taxon>Karstenula</taxon>
    </lineage>
</organism>
<comment type="caution">
    <text evidence="2">The sequence shown here is derived from an EMBL/GenBank/DDBJ whole genome shotgun (WGS) entry which is preliminary data.</text>
</comment>
<keyword evidence="1" id="KW-1133">Transmembrane helix</keyword>
<dbReference type="OrthoDB" id="5383967at2759"/>
<reference evidence="2" key="1">
    <citation type="journal article" date="2020" name="Stud. Mycol.">
        <title>101 Dothideomycetes genomes: a test case for predicting lifestyles and emergence of pathogens.</title>
        <authorList>
            <person name="Haridas S."/>
            <person name="Albert R."/>
            <person name="Binder M."/>
            <person name="Bloem J."/>
            <person name="Labutti K."/>
            <person name="Salamov A."/>
            <person name="Andreopoulos B."/>
            <person name="Baker S."/>
            <person name="Barry K."/>
            <person name="Bills G."/>
            <person name="Bluhm B."/>
            <person name="Cannon C."/>
            <person name="Castanera R."/>
            <person name="Culley D."/>
            <person name="Daum C."/>
            <person name="Ezra D."/>
            <person name="Gonzalez J."/>
            <person name="Henrissat B."/>
            <person name="Kuo A."/>
            <person name="Liang C."/>
            <person name="Lipzen A."/>
            <person name="Lutzoni F."/>
            <person name="Magnuson J."/>
            <person name="Mondo S."/>
            <person name="Nolan M."/>
            <person name="Ohm R."/>
            <person name="Pangilinan J."/>
            <person name="Park H.-J."/>
            <person name="Ramirez L."/>
            <person name="Alfaro M."/>
            <person name="Sun H."/>
            <person name="Tritt A."/>
            <person name="Yoshinaga Y."/>
            <person name="Zwiers L.-H."/>
            <person name="Turgeon B."/>
            <person name="Goodwin S."/>
            <person name="Spatafora J."/>
            <person name="Crous P."/>
            <person name="Grigoriev I."/>
        </authorList>
    </citation>
    <scope>NUCLEOTIDE SEQUENCE</scope>
    <source>
        <strain evidence="2">CBS 690.94</strain>
    </source>
</reference>
<dbReference type="Proteomes" id="UP000799764">
    <property type="component" value="Unassembled WGS sequence"/>
</dbReference>